<dbReference type="PANTHER" id="PTHR12714">
    <property type="entry name" value="PROTEIN-S ISOPRENYLCYSTEINE O-METHYLTRANSFERASE"/>
    <property type="match status" value="1"/>
</dbReference>
<dbReference type="GO" id="GO:0016740">
    <property type="term" value="F:transferase activity"/>
    <property type="evidence" value="ECO:0007669"/>
    <property type="project" value="UniProtKB-ARBA"/>
</dbReference>
<evidence type="ECO:0000256" key="6">
    <source>
        <dbReference type="ARBA" id="ARBA00023136"/>
    </source>
</evidence>
<feature type="transmembrane region" description="Helical" evidence="9">
    <location>
        <begin position="158"/>
        <end position="182"/>
    </location>
</feature>
<dbReference type="GO" id="GO:0006656">
    <property type="term" value="P:phosphatidylcholine biosynthetic process"/>
    <property type="evidence" value="ECO:0007669"/>
    <property type="project" value="UniProtKB-UniPathway"/>
</dbReference>
<reference evidence="10 11" key="1">
    <citation type="journal article" date="2010" name="Plant Cell">
        <title>The Chlorella variabilis NC64A genome reveals adaptation to photosymbiosis, coevolution with viruses, and cryptic sex.</title>
        <authorList>
            <person name="Blanc G."/>
            <person name="Duncan G."/>
            <person name="Agarkova I."/>
            <person name="Borodovsky M."/>
            <person name="Gurnon J."/>
            <person name="Kuo A."/>
            <person name="Lindquist E."/>
            <person name="Lucas S."/>
            <person name="Pangilinan J."/>
            <person name="Polle J."/>
            <person name="Salamov A."/>
            <person name="Terry A."/>
            <person name="Yamada T."/>
            <person name="Dunigan D.D."/>
            <person name="Grigoriev I.V."/>
            <person name="Claverie J.M."/>
            <person name="Van Etten J.L."/>
        </authorList>
    </citation>
    <scope>NUCLEOTIDE SEQUENCE [LARGE SCALE GENOMIC DNA]</scope>
    <source>
        <strain evidence="10 11">NC64A</strain>
    </source>
</reference>
<dbReference type="InParanoid" id="E1ZJZ3"/>
<evidence type="ECO:0000256" key="1">
    <source>
        <dbReference type="ARBA" id="ARBA00004127"/>
    </source>
</evidence>
<protein>
    <recommendedName>
        <fullName evidence="12">Protein-S-isoprenylcysteine O-methyltransferase</fullName>
    </recommendedName>
</protein>
<dbReference type="InterPro" id="IPR007318">
    <property type="entry name" value="Phopholipid_MeTrfase"/>
</dbReference>
<dbReference type="GO" id="GO:0012505">
    <property type="term" value="C:endomembrane system"/>
    <property type="evidence" value="ECO:0007669"/>
    <property type="project" value="UniProtKB-SubCell"/>
</dbReference>
<keyword evidence="7" id="KW-0594">Phospholipid biosynthesis</keyword>
<dbReference type="KEGG" id="cvr:CHLNCDRAFT_136193"/>
<evidence type="ECO:0000256" key="4">
    <source>
        <dbReference type="ARBA" id="ARBA00022989"/>
    </source>
</evidence>
<feature type="transmembrane region" description="Helical" evidence="9">
    <location>
        <begin position="79"/>
        <end position="99"/>
    </location>
</feature>
<evidence type="ECO:0000256" key="8">
    <source>
        <dbReference type="ARBA" id="ARBA00023264"/>
    </source>
</evidence>
<keyword evidence="6 9" id="KW-0472">Membrane</keyword>
<dbReference type="UniPathway" id="UPA00753"/>
<evidence type="ECO:0000256" key="7">
    <source>
        <dbReference type="ARBA" id="ARBA00023209"/>
    </source>
</evidence>
<keyword evidence="8" id="KW-1208">Phospholipid metabolism</keyword>
<proteinExistence type="predicted"/>
<dbReference type="PANTHER" id="PTHR12714:SF11">
    <property type="entry name" value="PROTEIN C-TERMINAL S-ISOPRENYLCYSTEINE CARBOXYL O-METHYLTRANSFERASE"/>
    <property type="match status" value="1"/>
</dbReference>
<dbReference type="Pfam" id="PF04191">
    <property type="entry name" value="PEMT"/>
    <property type="match status" value="1"/>
</dbReference>
<evidence type="ECO:0000313" key="10">
    <source>
        <dbReference type="EMBL" id="EFN53947.1"/>
    </source>
</evidence>
<keyword evidence="3 9" id="KW-0812">Transmembrane</keyword>
<evidence type="ECO:0000256" key="9">
    <source>
        <dbReference type="SAM" id="Phobius"/>
    </source>
</evidence>
<dbReference type="GeneID" id="17353517"/>
<dbReference type="OrthoDB" id="422086at2759"/>
<sequence length="229" mass="24990">MFRAVRQVLLLAVALAGLILLPAHLSGGLLAGQRALRAAASFSIYLLFFASGTLRRMFRHGRLASRQQDAQRGSGGSRAALLLFAAVAVPAGHYGAWWYSSLAASSPGALSGTAQLLLPALGYALMDFNRLVAPDRLVTCGCYAHIQHPLYTSYMMLFVGHCLSLGSPMAAGFLWAACLAYYRSRTRIEERLLEQSFGEQYRQYRSSTGRFVPQLAGWRRGSPSQAKLE</sequence>
<dbReference type="EMBL" id="GL433849">
    <property type="protein sequence ID" value="EFN53947.1"/>
    <property type="molecule type" value="Genomic_DNA"/>
</dbReference>
<feature type="transmembrane region" description="Helical" evidence="9">
    <location>
        <begin position="35"/>
        <end position="58"/>
    </location>
</feature>
<dbReference type="Proteomes" id="UP000008141">
    <property type="component" value="Unassembled WGS sequence"/>
</dbReference>
<dbReference type="AlphaFoldDB" id="E1ZJZ3"/>
<keyword evidence="5" id="KW-0443">Lipid metabolism</keyword>
<evidence type="ECO:0000256" key="3">
    <source>
        <dbReference type="ARBA" id="ARBA00022692"/>
    </source>
</evidence>
<dbReference type="Gene3D" id="1.20.120.1630">
    <property type="match status" value="1"/>
</dbReference>
<name>E1ZJZ3_CHLVA</name>
<keyword evidence="4 9" id="KW-1133">Transmembrane helix</keyword>
<dbReference type="OMA" id="RWIRHRI"/>
<comment type="subcellular location">
    <subcellularLocation>
        <location evidence="1">Endomembrane system</location>
        <topology evidence="1">Multi-pass membrane protein</topology>
    </subcellularLocation>
</comment>
<dbReference type="STRING" id="554065.E1ZJZ3"/>
<dbReference type="RefSeq" id="XP_005846049.1">
    <property type="nucleotide sequence ID" value="XM_005845987.1"/>
</dbReference>
<accession>E1ZJZ3</accession>
<keyword evidence="2" id="KW-0444">Lipid biosynthesis</keyword>
<keyword evidence="11" id="KW-1185">Reference proteome</keyword>
<evidence type="ECO:0000256" key="2">
    <source>
        <dbReference type="ARBA" id="ARBA00022516"/>
    </source>
</evidence>
<evidence type="ECO:0008006" key="12">
    <source>
        <dbReference type="Google" id="ProtNLM"/>
    </source>
</evidence>
<dbReference type="eggNOG" id="KOG2628">
    <property type="taxonomic scope" value="Eukaryota"/>
</dbReference>
<evidence type="ECO:0000256" key="5">
    <source>
        <dbReference type="ARBA" id="ARBA00023098"/>
    </source>
</evidence>
<evidence type="ECO:0000313" key="11">
    <source>
        <dbReference type="Proteomes" id="UP000008141"/>
    </source>
</evidence>
<dbReference type="FunCoup" id="E1ZJZ3">
    <property type="interactions" value="225"/>
</dbReference>
<organism evidence="11">
    <name type="scientific">Chlorella variabilis</name>
    <name type="common">Green alga</name>
    <dbReference type="NCBI Taxonomy" id="554065"/>
    <lineage>
        <taxon>Eukaryota</taxon>
        <taxon>Viridiplantae</taxon>
        <taxon>Chlorophyta</taxon>
        <taxon>core chlorophytes</taxon>
        <taxon>Trebouxiophyceae</taxon>
        <taxon>Chlorellales</taxon>
        <taxon>Chlorellaceae</taxon>
        <taxon>Chlorella clade</taxon>
        <taxon>Chlorella</taxon>
    </lineage>
</organism>
<gene>
    <name evidence="10" type="ORF">CHLNCDRAFT_136193</name>
</gene>